<reference evidence="2 3" key="1">
    <citation type="submission" date="2024-01" db="EMBL/GenBank/DDBJ databases">
        <title>Sphingobacterium tenebrionis sp. nov., a novel endophyte isolated from tenebrio molitor intestines.</title>
        <authorList>
            <person name="Zhang C."/>
        </authorList>
    </citation>
    <scope>NUCLEOTIDE SEQUENCE [LARGE SCALE GENOMIC DNA]</scope>
    <source>
        <strain evidence="2 3">PU5-4</strain>
    </source>
</reference>
<keyword evidence="3" id="KW-1185">Reference proteome</keyword>
<protein>
    <recommendedName>
        <fullName evidence="4">DUF4988 domain-containing protein</fullName>
    </recommendedName>
</protein>
<gene>
    <name evidence="2" type="ORF">VJ786_12910</name>
</gene>
<comment type="caution">
    <text evidence="2">The sequence shown here is derived from an EMBL/GenBank/DDBJ whole genome shotgun (WGS) entry which is preliminary data.</text>
</comment>
<dbReference type="EMBL" id="JAYLLN010000034">
    <property type="protein sequence ID" value="MEI5985800.1"/>
    <property type="molecule type" value="Genomic_DNA"/>
</dbReference>
<keyword evidence="1" id="KW-0732">Signal</keyword>
<name>A0ABU8I9D2_9SPHI</name>
<evidence type="ECO:0000256" key="1">
    <source>
        <dbReference type="SAM" id="SignalP"/>
    </source>
</evidence>
<dbReference type="Proteomes" id="UP001363035">
    <property type="component" value="Unassembled WGS sequence"/>
</dbReference>
<feature type="signal peptide" evidence="1">
    <location>
        <begin position="1"/>
        <end position="21"/>
    </location>
</feature>
<accession>A0ABU8I9D2</accession>
<organism evidence="2 3">
    <name type="scientific">Sphingobacterium tenebrionis</name>
    <dbReference type="NCBI Taxonomy" id="3111775"/>
    <lineage>
        <taxon>Bacteria</taxon>
        <taxon>Pseudomonadati</taxon>
        <taxon>Bacteroidota</taxon>
        <taxon>Sphingobacteriia</taxon>
        <taxon>Sphingobacteriales</taxon>
        <taxon>Sphingobacteriaceae</taxon>
        <taxon>Sphingobacterium</taxon>
    </lineage>
</organism>
<feature type="chain" id="PRO_5046630944" description="DUF4988 domain-containing protein" evidence="1">
    <location>
        <begin position="22"/>
        <end position="937"/>
    </location>
</feature>
<proteinExistence type="predicted"/>
<dbReference type="RefSeq" id="WP_144038060.1">
    <property type="nucleotide sequence ID" value="NZ_JAYLLN010000034.1"/>
</dbReference>
<evidence type="ECO:0000313" key="3">
    <source>
        <dbReference type="Proteomes" id="UP001363035"/>
    </source>
</evidence>
<sequence length="937" mass="100448">MKITTLSKLALVIAISSSVMLEGCKKYDDDITRLQQGIDQNKSDIASLKSQLTSLGSTNVVESVTSIAGGFKITFKKADGTTFTYDIVNGAKGADGAAGKDGAAGTMWKIDPTTFMWQSSNDGGKTWTNTTIKAQGTNGTNGTNGTDGKDAKLEIKSVGGKYFWFINDVNTNVAASTGDVTFVKTAGGYNVAITDSTGAVVDNVFLATEAIAVSSMSLVPEFTNSNSAVVFFPRIVDNNGLRNTVLQGYAKIKYNLNPFGVAVANYDANGLLVSTADKVQFRSSGETPSSNFVSGGASVKSFGDIVVKYKPTNANSVFPHAGDNEDLMIALQIKNNKAASNQQYVASEYELAKEEIVERDETTIEKSNRNTSATGDKVTLLNGVNPSFNGSSFTDAGAGSQSLAFTKALADARSTSNFSLHFKNDATTNLDNNTAYVGGTILDEKLNGFYARTQIGNKVVSMDDHGLDDYNLRYDLDHYAPTAQERDWITLDPVTGKISVKISTNNGNVYNSAAVNNFVVIRVRMFPAQSTTNAIAERFIKVNFVQDAAVPVAVNGVVSHDVIATGVVKAISWSTPLTLDAAYNKTQKTASDFHQVYTFTPSAGNPAGITFDAASMNNPVQGSPRNLNIANTVMPGTYTMKGTYNSSISSDPVVQVTVTVTVTGTKITNISKRAPFWDSGLNYGIINGKLVGGTWKLQADLWDYWIESTVTAADKPATTYDFTIIDPLTGFTIASGSEVVLNEALLAARNKVNNGNVTLRVTRRVNGVVYEVSQPTFPVRFINPVKPIATKTPYKEFKDKEVSGTNTSTVDARRLIKLTDFNNVTLFDFNNNPATNVFNAQLAGYYGLSGVNAAFDVSNITFIQAENASGTVVPLQSGARAVVNGNDLVWENLGANLQQPIYLVYEVKVTNKFNIGDVAPTKGEVITRVKIKVNPNL</sequence>
<evidence type="ECO:0008006" key="4">
    <source>
        <dbReference type="Google" id="ProtNLM"/>
    </source>
</evidence>
<evidence type="ECO:0000313" key="2">
    <source>
        <dbReference type="EMBL" id="MEI5985800.1"/>
    </source>
</evidence>